<feature type="compositionally biased region" description="Polar residues" evidence="1">
    <location>
        <begin position="13"/>
        <end position="24"/>
    </location>
</feature>
<name>A0A1M4EIA9_9ACTN</name>
<dbReference type="AlphaFoldDB" id="A0A1M4EIA9"/>
<reference evidence="2" key="1">
    <citation type="submission" date="2016-04" db="EMBL/GenBank/DDBJ databases">
        <authorList>
            <person name="Evans L.H."/>
            <person name="Alamgir A."/>
            <person name="Owens N."/>
            <person name="Weber N.D."/>
            <person name="Virtaneva K."/>
            <person name="Barbian K."/>
            <person name="Babar A."/>
            <person name="Rosenke K."/>
        </authorList>
    </citation>
    <scope>NUCLEOTIDE SEQUENCE</scope>
    <source>
        <strain evidence="2">Nono1</strain>
    </source>
</reference>
<proteinExistence type="predicted"/>
<evidence type="ECO:0000256" key="1">
    <source>
        <dbReference type="SAM" id="MobiDB-lite"/>
    </source>
</evidence>
<protein>
    <submittedName>
        <fullName evidence="2">Uncharacterized protein</fullName>
    </submittedName>
</protein>
<sequence>MIMAAFRVRVPESASSRRPGNRSRSVPMAMRAPTRASGAPTR</sequence>
<evidence type="ECO:0000313" key="2">
    <source>
        <dbReference type="EMBL" id="SBO98681.1"/>
    </source>
</evidence>
<organism evidence="2">
    <name type="scientific">Nonomuraea gerenzanensis</name>
    <dbReference type="NCBI Taxonomy" id="93944"/>
    <lineage>
        <taxon>Bacteria</taxon>
        <taxon>Bacillati</taxon>
        <taxon>Actinomycetota</taxon>
        <taxon>Actinomycetes</taxon>
        <taxon>Streptosporangiales</taxon>
        <taxon>Streptosporangiaceae</taxon>
        <taxon>Nonomuraea</taxon>
    </lineage>
</organism>
<accession>A0A1M4EIA9</accession>
<dbReference type="EMBL" id="LT559118">
    <property type="protein sequence ID" value="SBO98681.1"/>
    <property type="molecule type" value="Genomic_DNA"/>
</dbReference>
<gene>
    <name evidence="2" type="ORF">BN4615_P8197</name>
</gene>
<feature type="region of interest" description="Disordered" evidence="1">
    <location>
        <begin position="1"/>
        <end position="42"/>
    </location>
</feature>